<keyword evidence="5" id="KW-0449">Lipoprotein</keyword>
<proteinExistence type="predicted"/>
<evidence type="ECO:0000256" key="4">
    <source>
        <dbReference type="ARBA" id="ARBA00023186"/>
    </source>
</evidence>
<dbReference type="PANTHER" id="PTHR44027">
    <property type="entry name" value="DNAJ HOMOLOG SUBFAMILY C MEMBER 5 HOMOLOG"/>
    <property type="match status" value="1"/>
</dbReference>
<dbReference type="GO" id="GO:0005737">
    <property type="term" value="C:cytoplasm"/>
    <property type="evidence" value="ECO:0007669"/>
    <property type="project" value="UniProtKB-ARBA"/>
</dbReference>
<feature type="region of interest" description="Disordered" evidence="6">
    <location>
        <begin position="228"/>
        <end position="254"/>
    </location>
</feature>
<dbReference type="PANTHER" id="PTHR44027:SF2">
    <property type="entry name" value="DNAJ HOMOLOG SUBFAMILY C MEMBER 5G"/>
    <property type="match status" value="1"/>
</dbReference>
<dbReference type="InterPro" id="IPR001623">
    <property type="entry name" value="DnaJ_domain"/>
</dbReference>
<dbReference type="EMBL" id="JAGTTL010000031">
    <property type="protein sequence ID" value="KAK6297441.1"/>
    <property type="molecule type" value="Genomic_DNA"/>
</dbReference>
<accession>A0AAN8QFU3</accession>
<evidence type="ECO:0000256" key="2">
    <source>
        <dbReference type="ARBA" id="ARBA00023136"/>
    </source>
</evidence>
<keyword evidence="4" id="KW-0143">Chaperone</keyword>
<dbReference type="AlphaFoldDB" id="A0AAN8QFU3"/>
<dbReference type="InterPro" id="IPR036869">
    <property type="entry name" value="J_dom_sf"/>
</dbReference>
<keyword evidence="2" id="KW-0472">Membrane</keyword>
<sequence>MTELPSGCLYDPATAKYTSSNLHKTSAMATAGTGPGSAEPNRPGPQRKMSTTGESLYKVLGLEKGASADDIKRAYRKLALKYHPDKNPDNPEAADTFKEINNANSILNDDGKRRIYEEYGSMGLYVSEQFGEESVKYYFLMSKWWFKTMAVCCTVFSCCCCCCCCCFCCGKCKPPEEDDHYQYVDPEDLEAQIKAETDGGDTVIIVQPIPVAVPIAVSSPVAESINLGPASPVGDNPTSPVAAENPGETLPESK</sequence>
<evidence type="ECO:0000313" key="8">
    <source>
        <dbReference type="EMBL" id="KAK6297441.1"/>
    </source>
</evidence>
<organism evidence="8 9">
    <name type="scientific">Coregonus suidteri</name>
    <dbReference type="NCBI Taxonomy" id="861788"/>
    <lineage>
        <taxon>Eukaryota</taxon>
        <taxon>Metazoa</taxon>
        <taxon>Chordata</taxon>
        <taxon>Craniata</taxon>
        <taxon>Vertebrata</taxon>
        <taxon>Euteleostomi</taxon>
        <taxon>Actinopterygii</taxon>
        <taxon>Neopterygii</taxon>
        <taxon>Teleostei</taxon>
        <taxon>Protacanthopterygii</taxon>
        <taxon>Salmoniformes</taxon>
        <taxon>Salmonidae</taxon>
        <taxon>Coregoninae</taxon>
        <taxon>Coregonus</taxon>
    </lineage>
</organism>
<name>A0AAN8QFU3_9TELE</name>
<evidence type="ECO:0000313" key="9">
    <source>
        <dbReference type="Proteomes" id="UP001356427"/>
    </source>
</evidence>
<keyword evidence="9" id="KW-1185">Reference proteome</keyword>
<dbReference type="SMART" id="SM00271">
    <property type="entry name" value="DnaJ"/>
    <property type="match status" value="1"/>
</dbReference>
<reference evidence="8 9" key="1">
    <citation type="submission" date="2021-04" db="EMBL/GenBank/DDBJ databases">
        <authorList>
            <person name="De Guttry C."/>
            <person name="Zahm M."/>
            <person name="Klopp C."/>
            <person name="Cabau C."/>
            <person name="Louis A."/>
            <person name="Berthelot C."/>
            <person name="Parey E."/>
            <person name="Roest Crollius H."/>
            <person name="Montfort J."/>
            <person name="Robinson-Rechavi M."/>
            <person name="Bucao C."/>
            <person name="Bouchez O."/>
            <person name="Gislard M."/>
            <person name="Lluch J."/>
            <person name="Milhes M."/>
            <person name="Lampietro C."/>
            <person name="Lopez Roques C."/>
            <person name="Donnadieu C."/>
            <person name="Braasch I."/>
            <person name="Desvignes T."/>
            <person name="Postlethwait J."/>
            <person name="Bobe J."/>
            <person name="Wedekind C."/>
            <person name="Guiguen Y."/>
        </authorList>
    </citation>
    <scope>NUCLEOTIDE SEQUENCE [LARGE SCALE GENOMIC DNA]</scope>
    <source>
        <strain evidence="8">Cs_M1</strain>
        <tissue evidence="8">Blood</tissue>
    </source>
</reference>
<dbReference type="Pfam" id="PF00226">
    <property type="entry name" value="DnaJ"/>
    <property type="match status" value="1"/>
</dbReference>
<comment type="caution">
    <text evidence="8">The sequence shown here is derived from an EMBL/GenBank/DDBJ whole genome shotgun (WGS) entry which is preliminary data.</text>
</comment>
<evidence type="ECO:0000256" key="5">
    <source>
        <dbReference type="ARBA" id="ARBA00023288"/>
    </source>
</evidence>
<feature type="domain" description="J" evidence="7">
    <location>
        <begin position="55"/>
        <end position="120"/>
    </location>
</feature>
<dbReference type="FunFam" id="1.10.287.110:FF:000017">
    <property type="entry name" value="dnaJ homolog subfamily C member 5"/>
    <property type="match status" value="1"/>
</dbReference>
<dbReference type="Gene3D" id="1.10.287.110">
    <property type="entry name" value="DnaJ domain"/>
    <property type="match status" value="1"/>
</dbReference>
<protein>
    <recommendedName>
        <fullName evidence="7">J domain-containing protein</fullName>
    </recommendedName>
</protein>
<evidence type="ECO:0000256" key="1">
    <source>
        <dbReference type="ARBA" id="ARBA00004635"/>
    </source>
</evidence>
<dbReference type="SUPFAM" id="SSF46565">
    <property type="entry name" value="Chaperone J-domain"/>
    <property type="match status" value="1"/>
</dbReference>
<dbReference type="InterPro" id="IPR018253">
    <property type="entry name" value="DnaJ_domain_CS"/>
</dbReference>
<dbReference type="InterPro" id="IPR051434">
    <property type="entry name" value="DnaJ_C_subfamily_member5"/>
</dbReference>
<keyword evidence="3" id="KW-0564">Palmitate</keyword>
<evidence type="ECO:0000256" key="3">
    <source>
        <dbReference type="ARBA" id="ARBA00023139"/>
    </source>
</evidence>
<dbReference type="CDD" id="cd06257">
    <property type="entry name" value="DnaJ"/>
    <property type="match status" value="1"/>
</dbReference>
<gene>
    <name evidence="8" type="ORF">J4Q44_G00320240</name>
</gene>
<dbReference type="PRINTS" id="PR00625">
    <property type="entry name" value="JDOMAIN"/>
</dbReference>
<feature type="region of interest" description="Disordered" evidence="6">
    <location>
        <begin position="26"/>
        <end position="51"/>
    </location>
</feature>
<evidence type="ECO:0000256" key="6">
    <source>
        <dbReference type="SAM" id="MobiDB-lite"/>
    </source>
</evidence>
<dbReference type="PROSITE" id="PS50076">
    <property type="entry name" value="DNAJ_2"/>
    <property type="match status" value="1"/>
</dbReference>
<dbReference type="Proteomes" id="UP001356427">
    <property type="component" value="Unassembled WGS sequence"/>
</dbReference>
<evidence type="ECO:0000259" key="7">
    <source>
        <dbReference type="PROSITE" id="PS50076"/>
    </source>
</evidence>
<dbReference type="GO" id="GO:0016020">
    <property type="term" value="C:membrane"/>
    <property type="evidence" value="ECO:0007669"/>
    <property type="project" value="UniProtKB-SubCell"/>
</dbReference>
<comment type="subcellular location">
    <subcellularLocation>
        <location evidence="1">Membrane</location>
        <topology evidence="1">Lipid-anchor</topology>
    </subcellularLocation>
</comment>
<dbReference type="PROSITE" id="PS00636">
    <property type="entry name" value="DNAJ_1"/>
    <property type="match status" value="1"/>
</dbReference>